<keyword evidence="2" id="KW-0805">Transcription regulation</keyword>
<dbReference type="GO" id="GO:0046982">
    <property type="term" value="F:protein heterodimerization activity"/>
    <property type="evidence" value="ECO:0007669"/>
    <property type="project" value="InterPro"/>
</dbReference>
<evidence type="ECO:0000259" key="4">
    <source>
        <dbReference type="Pfam" id="PF00808"/>
    </source>
</evidence>
<dbReference type="AlphaFoldDB" id="A0A7J0G9H9"/>
<dbReference type="PANTHER" id="PTHR11064:SF115">
    <property type="entry name" value="NUCLEAR TRANSCRIPTION FACTOR Y SUBUNIT B-9"/>
    <property type="match status" value="1"/>
</dbReference>
<evidence type="ECO:0000313" key="6">
    <source>
        <dbReference type="Proteomes" id="UP000585474"/>
    </source>
</evidence>
<dbReference type="SUPFAM" id="SSF47113">
    <property type="entry name" value="Histone-fold"/>
    <property type="match status" value="1"/>
</dbReference>
<dbReference type="InterPro" id="IPR027113">
    <property type="entry name" value="Transc_fact_NFYB/HAP3"/>
</dbReference>
<dbReference type="PANTHER" id="PTHR11064">
    <property type="entry name" value="CCAAT-BINDING TRANSCRIPTION FACTOR-RELATED"/>
    <property type="match status" value="1"/>
</dbReference>
<dbReference type="Gene3D" id="1.10.20.10">
    <property type="entry name" value="Histone, subunit A"/>
    <property type="match status" value="1"/>
</dbReference>
<organism evidence="5 6">
    <name type="scientific">Actinidia rufa</name>
    <dbReference type="NCBI Taxonomy" id="165716"/>
    <lineage>
        <taxon>Eukaryota</taxon>
        <taxon>Viridiplantae</taxon>
        <taxon>Streptophyta</taxon>
        <taxon>Embryophyta</taxon>
        <taxon>Tracheophyta</taxon>
        <taxon>Spermatophyta</taxon>
        <taxon>Magnoliopsida</taxon>
        <taxon>eudicotyledons</taxon>
        <taxon>Gunneridae</taxon>
        <taxon>Pentapetalae</taxon>
        <taxon>asterids</taxon>
        <taxon>Ericales</taxon>
        <taxon>Actinidiaceae</taxon>
        <taxon>Actinidia</taxon>
    </lineage>
</organism>
<reference evidence="5 6" key="1">
    <citation type="submission" date="2019-07" db="EMBL/GenBank/DDBJ databases">
        <title>De Novo Assembly of kiwifruit Actinidia rufa.</title>
        <authorList>
            <person name="Sugita-Konishi S."/>
            <person name="Sato K."/>
            <person name="Mori E."/>
            <person name="Abe Y."/>
            <person name="Kisaki G."/>
            <person name="Hamano K."/>
            <person name="Suezawa K."/>
            <person name="Otani M."/>
            <person name="Fukuda T."/>
            <person name="Manabe T."/>
            <person name="Gomi K."/>
            <person name="Tabuchi M."/>
            <person name="Akimitsu K."/>
            <person name="Kataoka I."/>
        </authorList>
    </citation>
    <scope>NUCLEOTIDE SEQUENCE [LARGE SCALE GENOMIC DNA]</scope>
    <source>
        <strain evidence="6">cv. Fuchu</strain>
    </source>
</reference>
<accession>A0A7J0G9H9</accession>
<comment type="caution">
    <text evidence="5">The sequence shown here is derived from an EMBL/GenBank/DDBJ whole genome shotgun (WGS) entry which is preliminary data.</text>
</comment>
<dbReference type="OrthoDB" id="386949at2759"/>
<evidence type="ECO:0000256" key="1">
    <source>
        <dbReference type="ARBA" id="ARBA00009053"/>
    </source>
</evidence>
<sequence>MASGGWNTNSYNRDQDCYVPMANITRIMRRALPPHAKIADDAKETVQECVSEYINLITSEANDRCHREQRKTINAEDVLWAMGRLGFDNYIEPLRLFLERYHDSQRERNVLLVHGEPVVRQIVGFQQLPPLPNYGLPLGAPPNFPVVQHEGILDISRAAAMNGMNFGYYADNAGAGSSSSGQDGGPGFASPPNQGLPLTVPLDFAVVRCEGIFDISRAAAMDVKNFGYYGGHAGAGSSSYSQGVGAGFGP</sequence>
<gene>
    <name evidence="5" type="ORF">Acr_19g0003050</name>
</gene>
<dbReference type="EMBL" id="BJWL01000019">
    <property type="protein sequence ID" value="GFZ07368.1"/>
    <property type="molecule type" value="Genomic_DNA"/>
</dbReference>
<dbReference type="GO" id="GO:0016602">
    <property type="term" value="C:CCAAT-binding factor complex"/>
    <property type="evidence" value="ECO:0007669"/>
    <property type="project" value="InterPro"/>
</dbReference>
<feature type="domain" description="Transcription factor CBF/NF-Y/archaeal histone" evidence="4">
    <location>
        <begin position="19"/>
        <end position="82"/>
    </location>
</feature>
<evidence type="ECO:0000256" key="2">
    <source>
        <dbReference type="ARBA" id="ARBA00023015"/>
    </source>
</evidence>
<keyword evidence="3" id="KW-0804">Transcription</keyword>
<evidence type="ECO:0000256" key="3">
    <source>
        <dbReference type="ARBA" id="ARBA00023163"/>
    </source>
</evidence>
<keyword evidence="6" id="KW-1185">Reference proteome</keyword>
<proteinExistence type="inferred from homology"/>
<dbReference type="Pfam" id="PF00808">
    <property type="entry name" value="CBFD_NFYB_HMF"/>
    <property type="match status" value="1"/>
</dbReference>
<dbReference type="GO" id="GO:0000978">
    <property type="term" value="F:RNA polymerase II cis-regulatory region sequence-specific DNA binding"/>
    <property type="evidence" value="ECO:0007669"/>
    <property type="project" value="TreeGrafter"/>
</dbReference>
<comment type="similarity">
    <text evidence="1">Belongs to the NFYB/HAP3 subunit family.</text>
</comment>
<evidence type="ECO:0000313" key="5">
    <source>
        <dbReference type="EMBL" id="GFZ07368.1"/>
    </source>
</evidence>
<dbReference type="InterPro" id="IPR003958">
    <property type="entry name" value="CBFA_NFYB_domain"/>
</dbReference>
<dbReference type="Proteomes" id="UP000585474">
    <property type="component" value="Unassembled WGS sequence"/>
</dbReference>
<dbReference type="PRINTS" id="PR00615">
    <property type="entry name" value="CCAATSUBUNTA"/>
</dbReference>
<name>A0A7J0G9H9_9ERIC</name>
<dbReference type="CDD" id="cd22907">
    <property type="entry name" value="HFD_NFYB"/>
    <property type="match status" value="1"/>
</dbReference>
<dbReference type="GO" id="GO:0001228">
    <property type="term" value="F:DNA-binding transcription activator activity, RNA polymerase II-specific"/>
    <property type="evidence" value="ECO:0007669"/>
    <property type="project" value="InterPro"/>
</dbReference>
<protein>
    <submittedName>
        <fullName evidence="5">Nuclear factor Y, subunit B6</fullName>
    </submittedName>
</protein>
<dbReference type="InterPro" id="IPR009072">
    <property type="entry name" value="Histone-fold"/>
</dbReference>